<dbReference type="Proteomes" id="UP000076738">
    <property type="component" value="Unassembled WGS sequence"/>
</dbReference>
<evidence type="ECO:0000256" key="8">
    <source>
        <dbReference type="RuleBase" id="RU003346"/>
    </source>
</evidence>
<feature type="transmembrane region" description="Helical" evidence="9">
    <location>
        <begin position="288"/>
        <end position="307"/>
    </location>
</feature>
<evidence type="ECO:0000313" key="12">
    <source>
        <dbReference type="Proteomes" id="UP000076738"/>
    </source>
</evidence>
<feature type="transmembrane region" description="Helical" evidence="9">
    <location>
        <begin position="386"/>
        <end position="410"/>
    </location>
</feature>
<evidence type="ECO:0000313" key="11">
    <source>
        <dbReference type="EMBL" id="KZO93447.1"/>
    </source>
</evidence>
<name>A0A167JC65_CALVF</name>
<evidence type="ECO:0000256" key="6">
    <source>
        <dbReference type="ARBA" id="ARBA00023136"/>
    </source>
</evidence>
<dbReference type="AlphaFoldDB" id="A0A167JC65"/>
<protein>
    <submittedName>
        <fullName evidence="11">General substrate transporter</fullName>
    </submittedName>
</protein>
<comment type="subcellular location">
    <subcellularLocation>
        <location evidence="1">Membrane</location>
        <topology evidence="1">Multi-pass membrane protein</topology>
    </subcellularLocation>
</comment>
<feature type="transmembrane region" description="Helical" evidence="9">
    <location>
        <begin position="134"/>
        <end position="156"/>
    </location>
</feature>
<feature type="transmembrane region" description="Helical" evidence="9">
    <location>
        <begin position="75"/>
        <end position="97"/>
    </location>
</feature>
<sequence>MSPNESVKTVRELDIADLLDKRPWWRNSRLCLLNTWLLLLLMTSYANGYDGSMMNNLQVLDQWRTTMGDPSSAKLGLLTAIRNIGMLCATPITPYIIDGFGRRIAIAVGAFLMISGTAVQTASSNSSMFIGARFLFGFGLAFATSASPLLIAELAYPSQRAPIVSAYNSLWYSGAIVAAWTTFGTFRIPNQWAWRIPSILQGAPSLLHVTLIWLCPESPRWLISKGKEAAALKILAYYHGNGDDENALVRYEYNEIRKAIELDRKAAETTGWSTLIATPGNRRRLRMIIALAFFSQWSGNGLVTYYLNLVFDTIGITSTTTQTLINGALQIFNLAVCLVASALVDKAGRRVLFLTSSGGMLIFFSLLTVCSARYAITGNSAAGDAVIAFIFLFFGTFCLAFTPLTVPYTIEILPYSLRAKGFTVFSFSLALALIFNQFVNPIALAALGWKYYIVYDCFLVFEFGFMYFFCIETKNRTLEQTAALFDGEKAVQDLTAAAITAITLPHSSGERVDEVEKEDKAIVI</sequence>
<feature type="transmembrane region" description="Helical" evidence="9">
    <location>
        <begin position="168"/>
        <end position="186"/>
    </location>
</feature>
<dbReference type="PANTHER" id="PTHR48022">
    <property type="entry name" value="PLASTIDIC GLUCOSE TRANSPORTER 4"/>
    <property type="match status" value="1"/>
</dbReference>
<keyword evidence="4 9" id="KW-0812">Transmembrane</keyword>
<dbReference type="InterPro" id="IPR003663">
    <property type="entry name" value="Sugar/inositol_transpt"/>
</dbReference>
<dbReference type="FunFam" id="1.20.1250.20:FF:000117">
    <property type="entry name" value="MFS hexose transporter"/>
    <property type="match status" value="1"/>
</dbReference>
<reference evidence="11 12" key="1">
    <citation type="journal article" date="2016" name="Mol. Biol. Evol.">
        <title>Comparative Genomics of Early-Diverging Mushroom-Forming Fungi Provides Insights into the Origins of Lignocellulose Decay Capabilities.</title>
        <authorList>
            <person name="Nagy L.G."/>
            <person name="Riley R."/>
            <person name="Tritt A."/>
            <person name="Adam C."/>
            <person name="Daum C."/>
            <person name="Floudas D."/>
            <person name="Sun H."/>
            <person name="Yadav J.S."/>
            <person name="Pangilinan J."/>
            <person name="Larsson K.H."/>
            <person name="Matsuura K."/>
            <person name="Barry K."/>
            <person name="Labutti K."/>
            <person name="Kuo R."/>
            <person name="Ohm R.A."/>
            <person name="Bhattacharya S.S."/>
            <person name="Shirouzu T."/>
            <person name="Yoshinaga Y."/>
            <person name="Martin F.M."/>
            <person name="Grigoriev I.V."/>
            <person name="Hibbett D.S."/>
        </authorList>
    </citation>
    <scope>NUCLEOTIDE SEQUENCE [LARGE SCALE GENOMIC DNA]</scope>
    <source>
        <strain evidence="11 12">TUFC12733</strain>
    </source>
</reference>
<dbReference type="InterPro" id="IPR005828">
    <property type="entry name" value="MFS_sugar_transport-like"/>
</dbReference>
<dbReference type="Gene3D" id="1.20.1250.20">
    <property type="entry name" value="MFS general substrate transporter like domains"/>
    <property type="match status" value="1"/>
</dbReference>
<comment type="similarity">
    <text evidence="2 8">Belongs to the major facilitator superfamily. Sugar transporter (TC 2.A.1.1) family.</text>
</comment>
<feature type="transmembrane region" description="Helical" evidence="9">
    <location>
        <begin position="351"/>
        <end position="374"/>
    </location>
</feature>
<dbReference type="PROSITE" id="PS00216">
    <property type="entry name" value="SUGAR_TRANSPORT_1"/>
    <property type="match status" value="1"/>
</dbReference>
<feature type="domain" description="Major facilitator superfamily (MFS) profile" evidence="10">
    <location>
        <begin position="36"/>
        <end position="474"/>
    </location>
</feature>
<dbReference type="NCBIfam" id="TIGR00879">
    <property type="entry name" value="SP"/>
    <property type="match status" value="1"/>
</dbReference>
<proteinExistence type="inferred from homology"/>
<feature type="transmembrane region" description="Helical" evidence="9">
    <location>
        <begin position="327"/>
        <end position="344"/>
    </location>
</feature>
<evidence type="ECO:0000256" key="1">
    <source>
        <dbReference type="ARBA" id="ARBA00004141"/>
    </source>
</evidence>
<dbReference type="PROSITE" id="PS50850">
    <property type="entry name" value="MFS"/>
    <property type="match status" value="1"/>
</dbReference>
<evidence type="ECO:0000256" key="7">
    <source>
        <dbReference type="ARBA" id="ARBA00049119"/>
    </source>
</evidence>
<dbReference type="InterPro" id="IPR005829">
    <property type="entry name" value="Sugar_transporter_CS"/>
</dbReference>
<dbReference type="GO" id="GO:0005351">
    <property type="term" value="F:carbohydrate:proton symporter activity"/>
    <property type="evidence" value="ECO:0007669"/>
    <property type="project" value="TreeGrafter"/>
</dbReference>
<keyword evidence="3 8" id="KW-0813">Transport</keyword>
<feature type="transmembrane region" description="Helical" evidence="9">
    <location>
        <begin position="104"/>
        <end position="122"/>
    </location>
</feature>
<evidence type="ECO:0000256" key="9">
    <source>
        <dbReference type="SAM" id="Phobius"/>
    </source>
</evidence>
<feature type="transmembrane region" description="Helical" evidence="9">
    <location>
        <begin position="451"/>
        <end position="470"/>
    </location>
</feature>
<keyword evidence="12" id="KW-1185">Reference proteome</keyword>
<keyword evidence="5 9" id="KW-1133">Transmembrane helix</keyword>
<dbReference type="EMBL" id="KV417301">
    <property type="protein sequence ID" value="KZO93447.1"/>
    <property type="molecule type" value="Genomic_DNA"/>
</dbReference>
<evidence type="ECO:0000256" key="2">
    <source>
        <dbReference type="ARBA" id="ARBA00010992"/>
    </source>
</evidence>
<dbReference type="GO" id="GO:0016020">
    <property type="term" value="C:membrane"/>
    <property type="evidence" value="ECO:0007669"/>
    <property type="project" value="UniProtKB-SubCell"/>
</dbReference>
<evidence type="ECO:0000256" key="3">
    <source>
        <dbReference type="ARBA" id="ARBA00022448"/>
    </source>
</evidence>
<dbReference type="SUPFAM" id="SSF103473">
    <property type="entry name" value="MFS general substrate transporter"/>
    <property type="match status" value="1"/>
</dbReference>
<dbReference type="OrthoDB" id="6133115at2759"/>
<feature type="transmembrane region" description="Helical" evidence="9">
    <location>
        <begin position="422"/>
        <end position="439"/>
    </location>
</feature>
<dbReference type="InterPro" id="IPR050360">
    <property type="entry name" value="MFS_Sugar_Transporters"/>
</dbReference>
<dbReference type="InterPro" id="IPR036259">
    <property type="entry name" value="MFS_trans_sf"/>
</dbReference>
<dbReference type="InterPro" id="IPR020846">
    <property type="entry name" value="MFS_dom"/>
</dbReference>
<accession>A0A167JC65</accession>
<feature type="transmembrane region" description="Helical" evidence="9">
    <location>
        <begin position="192"/>
        <end position="215"/>
    </location>
</feature>
<organism evidence="11 12">
    <name type="scientific">Calocera viscosa (strain TUFC12733)</name>
    <dbReference type="NCBI Taxonomy" id="1330018"/>
    <lineage>
        <taxon>Eukaryota</taxon>
        <taxon>Fungi</taxon>
        <taxon>Dikarya</taxon>
        <taxon>Basidiomycota</taxon>
        <taxon>Agaricomycotina</taxon>
        <taxon>Dacrymycetes</taxon>
        <taxon>Dacrymycetales</taxon>
        <taxon>Dacrymycetaceae</taxon>
        <taxon>Calocera</taxon>
    </lineage>
</organism>
<feature type="transmembrane region" description="Helical" evidence="9">
    <location>
        <begin position="30"/>
        <end position="48"/>
    </location>
</feature>
<evidence type="ECO:0000256" key="5">
    <source>
        <dbReference type="ARBA" id="ARBA00022989"/>
    </source>
</evidence>
<comment type="catalytic activity">
    <reaction evidence="7">
        <text>myo-inositol(out) + H(+)(out) = myo-inositol(in) + H(+)(in)</text>
        <dbReference type="Rhea" id="RHEA:60364"/>
        <dbReference type="ChEBI" id="CHEBI:15378"/>
        <dbReference type="ChEBI" id="CHEBI:17268"/>
    </reaction>
</comment>
<evidence type="ECO:0000259" key="10">
    <source>
        <dbReference type="PROSITE" id="PS50850"/>
    </source>
</evidence>
<dbReference type="Pfam" id="PF00083">
    <property type="entry name" value="Sugar_tr"/>
    <property type="match status" value="1"/>
</dbReference>
<dbReference type="PANTHER" id="PTHR48022:SF64">
    <property type="entry name" value="MAJOR FACILITATOR SUPERFAMILY (MFS) PROFILE DOMAIN-CONTAINING PROTEIN"/>
    <property type="match status" value="1"/>
</dbReference>
<keyword evidence="6 9" id="KW-0472">Membrane</keyword>
<gene>
    <name evidence="11" type="ORF">CALVIDRAFT_550719</name>
</gene>
<evidence type="ECO:0000256" key="4">
    <source>
        <dbReference type="ARBA" id="ARBA00022692"/>
    </source>
</evidence>